<dbReference type="GO" id="GO:0005759">
    <property type="term" value="C:mitochondrial matrix"/>
    <property type="evidence" value="ECO:0007669"/>
    <property type="project" value="UniProtKB-SubCell"/>
</dbReference>
<comment type="caution">
    <text evidence="14">The sequence shown here is derived from an EMBL/GenBank/DDBJ whole genome shotgun (WGS) entry which is preliminary data.</text>
</comment>
<dbReference type="Gene3D" id="3.30.1490.20">
    <property type="entry name" value="ATP-grasp fold, A domain"/>
    <property type="match status" value="1"/>
</dbReference>
<evidence type="ECO:0000256" key="6">
    <source>
        <dbReference type="ARBA" id="ARBA00022946"/>
    </source>
</evidence>
<evidence type="ECO:0000313" key="14">
    <source>
        <dbReference type="EMBL" id="PFX16198.1"/>
    </source>
</evidence>
<dbReference type="Proteomes" id="UP000225706">
    <property type="component" value="Unassembled WGS sequence"/>
</dbReference>
<dbReference type="InterPro" id="IPR011053">
    <property type="entry name" value="Single_hybrid_motif"/>
</dbReference>
<dbReference type="SMART" id="SM00878">
    <property type="entry name" value="Biotin_carb_C"/>
    <property type="match status" value="1"/>
</dbReference>
<dbReference type="GO" id="GO:0046872">
    <property type="term" value="F:metal ion binding"/>
    <property type="evidence" value="ECO:0007669"/>
    <property type="project" value="InterPro"/>
</dbReference>
<evidence type="ECO:0000313" key="15">
    <source>
        <dbReference type="Proteomes" id="UP000225706"/>
    </source>
</evidence>
<gene>
    <name evidence="14" type="primary">MCCC1</name>
    <name evidence="14" type="ORF">AWC38_SpisGene19544</name>
</gene>
<accession>A0A2B4RIK3</accession>
<dbReference type="SUPFAM" id="SSF51246">
    <property type="entry name" value="Rudiment single hybrid motif"/>
    <property type="match status" value="1"/>
</dbReference>
<evidence type="ECO:0000259" key="11">
    <source>
        <dbReference type="PROSITE" id="PS50968"/>
    </source>
</evidence>
<keyword evidence="5 9" id="KW-0067">ATP-binding</keyword>
<keyword evidence="8" id="KW-0092">Biotin</keyword>
<dbReference type="InterPro" id="IPR005481">
    <property type="entry name" value="BC-like_N"/>
</dbReference>
<dbReference type="InterPro" id="IPR011054">
    <property type="entry name" value="Rudment_hybrid_motif"/>
</dbReference>
<dbReference type="Pfam" id="PF00364">
    <property type="entry name" value="Biotin_lipoyl"/>
    <property type="match status" value="1"/>
</dbReference>
<keyword evidence="7" id="KW-0496">Mitochondrion</keyword>
<dbReference type="OrthoDB" id="408728at2759"/>
<dbReference type="PANTHER" id="PTHR18866:SF33">
    <property type="entry name" value="METHYLCROTONOYL-COA CARBOXYLASE SUBUNIT ALPHA, MITOCHONDRIAL-RELATED"/>
    <property type="match status" value="1"/>
</dbReference>
<dbReference type="PROSITE" id="PS50975">
    <property type="entry name" value="ATP_GRASP"/>
    <property type="match status" value="1"/>
</dbReference>
<dbReference type="InterPro" id="IPR011764">
    <property type="entry name" value="Biotin_carboxylation_dom"/>
</dbReference>
<dbReference type="Pfam" id="PF02786">
    <property type="entry name" value="CPSase_L_D2"/>
    <property type="match status" value="1"/>
</dbReference>
<keyword evidence="6" id="KW-0809">Transit peptide</keyword>
<evidence type="ECO:0000256" key="1">
    <source>
        <dbReference type="ARBA" id="ARBA00001953"/>
    </source>
</evidence>
<dbReference type="SUPFAM" id="SSF52440">
    <property type="entry name" value="PreATP-grasp domain"/>
    <property type="match status" value="1"/>
</dbReference>
<dbReference type="InterPro" id="IPR011761">
    <property type="entry name" value="ATP-grasp"/>
</dbReference>
<evidence type="ECO:0000256" key="4">
    <source>
        <dbReference type="ARBA" id="ARBA00022741"/>
    </source>
</evidence>
<dbReference type="Pfam" id="PF02785">
    <property type="entry name" value="Biotin_carb_C"/>
    <property type="match status" value="1"/>
</dbReference>
<dbReference type="InterPro" id="IPR050856">
    <property type="entry name" value="Biotin_carboxylase_complex"/>
</dbReference>
<dbReference type="GO" id="GO:0004485">
    <property type="term" value="F:methylcrotonoyl-CoA carboxylase activity"/>
    <property type="evidence" value="ECO:0007669"/>
    <property type="project" value="TreeGrafter"/>
</dbReference>
<dbReference type="Gene3D" id="3.30.700.40">
    <property type="match status" value="1"/>
</dbReference>
<evidence type="ECO:0000256" key="3">
    <source>
        <dbReference type="ARBA" id="ARBA00022598"/>
    </source>
</evidence>
<dbReference type="FunFam" id="3.30.1490.20:FF:000003">
    <property type="entry name" value="acetyl-CoA carboxylase isoform X1"/>
    <property type="match status" value="1"/>
</dbReference>
<dbReference type="InterPro" id="IPR013815">
    <property type="entry name" value="ATP_grasp_subdomain_1"/>
</dbReference>
<dbReference type="CDD" id="cd06850">
    <property type="entry name" value="biotinyl_domain"/>
    <property type="match status" value="1"/>
</dbReference>
<feature type="domain" description="Lipoyl-binding" evidence="11">
    <location>
        <begin position="574"/>
        <end position="646"/>
    </location>
</feature>
<dbReference type="AlphaFoldDB" id="A0A2B4RIK3"/>
<dbReference type="InterPro" id="IPR001882">
    <property type="entry name" value="Biotin_BS"/>
</dbReference>
<dbReference type="SUPFAM" id="SSF51230">
    <property type="entry name" value="Single hybrid motif"/>
    <property type="match status" value="1"/>
</dbReference>
<feature type="domain" description="Biotin carboxylation" evidence="13">
    <location>
        <begin position="10"/>
        <end position="459"/>
    </location>
</feature>
<dbReference type="FunFam" id="3.30.470.20:FF:000028">
    <property type="entry name" value="Methylcrotonoyl-CoA carboxylase subunit alpha, mitochondrial"/>
    <property type="match status" value="1"/>
</dbReference>
<dbReference type="GO" id="GO:0005524">
    <property type="term" value="F:ATP binding"/>
    <property type="evidence" value="ECO:0007669"/>
    <property type="project" value="UniProtKB-UniRule"/>
</dbReference>
<evidence type="ECO:0000256" key="7">
    <source>
        <dbReference type="ARBA" id="ARBA00023128"/>
    </source>
</evidence>
<feature type="domain" description="ATP-grasp" evidence="12">
    <location>
        <begin position="129"/>
        <end position="326"/>
    </location>
</feature>
<dbReference type="PANTHER" id="PTHR18866">
    <property type="entry name" value="CARBOXYLASE:PYRUVATE/ACETYL-COA/PROPIONYL-COA CARBOXYLASE"/>
    <property type="match status" value="1"/>
</dbReference>
<protein>
    <submittedName>
        <fullName evidence="14">Methylcrotonoyl-CoA carboxylase subunit alpha, mitochondrial</fullName>
    </submittedName>
</protein>
<dbReference type="InterPro" id="IPR016185">
    <property type="entry name" value="PreATP-grasp_dom_sf"/>
</dbReference>
<sequence>MHVLSPGSRAIKKVVIANRGEIACRVMKTAKKMGIGTVAVYSDADENSMHVDTADEAYHIGAAASRESYLKMEKIIEVAIKSGAQAIHPGYGFLSEKPEFAELCEKEGVIFIGPPASAIRDMGIKSTSKAIMSNAGVPIIEGYHGDDQSDERLRQEAEKIGYPVMLKAVRGGGGKGMRIVMKAEDFADALESARRESLKSFNDDNMLVEKFVDTPRHVEVQVFADTFGNTVYLFERDCSVQRRHQKIIEEAPAPGVSSEVRQKIGEAAVRAAEAVGYVGAGTVEFIMDKDQNFYFMEMNTRLQVEHPVSEMITGQDLVEWQLRVAAGEALPLTQDDIKLTGHSFEARIYAEDPDSDFLPGAGPLLHLSTPEPSDTMRVETGVRQGDEVSVHYDPMIAKLVVWSESRDQALSLLKESLQQYHQHHQELFPEKKPLSHEILAQASLGLLLLERQEQEKRAALSTDPFSVWNSNVSFRLNNVAKRKIRLDDGDRKVYIIISYNKDGTYNLEIEGRRMHAKGKLQSEGSRVSLTANVDGRVFKSWLVDLEGTIHIFTKDGCHKLRRPVPKFLRGGPSAVTQGSAIAPMTGTVVKVFVEPGQTVKEGETLVVMEAMKMEHVIRAPKSGVIEKVLYSAGQAVNRHAQLVQFQEQGEEPNSGDEDDDEQGPEAE</sequence>
<keyword evidence="3" id="KW-0436">Ligase</keyword>
<proteinExistence type="predicted"/>
<dbReference type="InterPro" id="IPR005482">
    <property type="entry name" value="Biotin_COase_C"/>
</dbReference>
<dbReference type="EMBL" id="LSMT01000566">
    <property type="protein sequence ID" value="PFX16198.1"/>
    <property type="molecule type" value="Genomic_DNA"/>
</dbReference>
<dbReference type="PROSITE" id="PS50968">
    <property type="entry name" value="BIOTINYL_LIPOYL"/>
    <property type="match status" value="1"/>
</dbReference>
<dbReference type="Gene3D" id="3.40.50.20">
    <property type="match status" value="1"/>
</dbReference>
<dbReference type="InterPro" id="IPR005479">
    <property type="entry name" value="CPAse_ATP-bd"/>
</dbReference>
<dbReference type="PROSITE" id="PS00188">
    <property type="entry name" value="BIOTIN"/>
    <property type="match status" value="1"/>
</dbReference>
<comment type="cofactor">
    <cofactor evidence="1">
        <name>biotin</name>
        <dbReference type="ChEBI" id="CHEBI:57586"/>
    </cofactor>
</comment>
<organism evidence="14 15">
    <name type="scientific">Stylophora pistillata</name>
    <name type="common">Smooth cauliflower coral</name>
    <dbReference type="NCBI Taxonomy" id="50429"/>
    <lineage>
        <taxon>Eukaryota</taxon>
        <taxon>Metazoa</taxon>
        <taxon>Cnidaria</taxon>
        <taxon>Anthozoa</taxon>
        <taxon>Hexacorallia</taxon>
        <taxon>Scleractinia</taxon>
        <taxon>Astrocoeniina</taxon>
        <taxon>Pocilloporidae</taxon>
        <taxon>Stylophora</taxon>
    </lineage>
</organism>
<keyword evidence="15" id="KW-1185">Reference proteome</keyword>
<evidence type="ECO:0000259" key="12">
    <source>
        <dbReference type="PROSITE" id="PS50975"/>
    </source>
</evidence>
<dbReference type="FunFam" id="3.40.50.20:FF:000010">
    <property type="entry name" value="Propionyl-CoA carboxylase subunit alpha"/>
    <property type="match status" value="1"/>
</dbReference>
<dbReference type="SUPFAM" id="SSF56059">
    <property type="entry name" value="Glutathione synthetase ATP-binding domain-like"/>
    <property type="match status" value="1"/>
</dbReference>
<keyword evidence="4 9" id="KW-0547">Nucleotide-binding</keyword>
<feature type="region of interest" description="Disordered" evidence="10">
    <location>
        <begin position="644"/>
        <end position="667"/>
    </location>
</feature>
<reference evidence="15" key="1">
    <citation type="journal article" date="2017" name="bioRxiv">
        <title>Comparative analysis of the genomes of Stylophora pistillata and Acropora digitifera provides evidence for extensive differences between species of corals.</title>
        <authorList>
            <person name="Voolstra C.R."/>
            <person name="Li Y."/>
            <person name="Liew Y.J."/>
            <person name="Baumgarten S."/>
            <person name="Zoccola D."/>
            <person name="Flot J.-F."/>
            <person name="Tambutte S."/>
            <person name="Allemand D."/>
            <person name="Aranda M."/>
        </authorList>
    </citation>
    <scope>NUCLEOTIDE SEQUENCE [LARGE SCALE GENOMIC DNA]</scope>
</reference>
<dbReference type="InterPro" id="IPR000089">
    <property type="entry name" value="Biotin_lipoyl"/>
</dbReference>
<evidence type="ECO:0000256" key="8">
    <source>
        <dbReference type="ARBA" id="ARBA00023267"/>
    </source>
</evidence>
<dbReference type="Pfam" id="PF00289">
    <property type="entry name" value="Biotin_carb_N"/>
    <property type="match status" value="1"/>
</dbReference>
<dbReference type="FunFam" id="2.40.50.100:FF:000003">
    <property type="entry name" value="Acetyl-CoA carboxylase biotin carboxyl carrier protein"/>
    <property type="match status" value="1"/>
</dbReference>
<evidence type="ECO:0000256" key="9">
    <source>
        <dbReference type="PROSITE-ProRule" id="PRU00409"/>
    </source>
</evidence>
<evidence type="ECO:0000256" key="2">
    <source>
        <dbReference type="ARBA" id="ARBA00004305"/>
    </source>
</evidence>
<dbReference type="STRING" id="50429.A0A2B4RIK3"/>
<dbReference type="PROSITE" id="PS00867">
    <property type="entry name" value="CPSASE_2"/>
    <property type="match status" value="1"/>
</dbReference>
<dbReference type="Gene3D" id="3.30.470.20">
    <property type="entry name" value="ATP-grasp fold, B domain"/>
    <property type="match status" value="1"/>
</dbReference>
<feature type="compositionally biased region" description="Acidic residues" evidence="10">
    <location>
        <begin position="648"/>
        <end position="667"/>
    </location>
</feature>
<name>A0A2B4RIK3_STYPI</name>
<evidence type="ECO:0000256" key="10">
    <source>
        <dbReference type="SAM" id="MobiDB-lite"/>
    </source>
</evidence>
<dbReference type="Gene3D" id="2.40.50.100">
    <property type="match status" value="1"/>
</dbReference>
<comment type="subcellular location">
    <subcellularLocation>
        <location evidence="2">Mitochondrion matrix</location>
    </subcellularLocation>
</comment>
<evidence type="ECO:0000259" key="13">
    <source>
        <dbReference type="PROSITE" id="PS50979"/>
    </source>
</evidence>
<evidence type="ECO:0000256" key="5">
    <source>
        <dbReference type="ARBA" id="ARBA00022840"/>
    </source>
</evidence>
<dbReference type="PROSITE" id="PS50979">
    <property type="entry name" value="BC"/>
    <property type="match status" value="1"/>
</dbReference>